<comment type="subcellular location">
    <subcellularLocation>
        <location evidence="5">Cytoplasm</location>
    </subcellularLocation>
</comment>
<dbReference type="InterPro" id="IPR002676">
    <property type="entry name" value="RimM_N"/>
</dbReference>
<dbReference type="GO" id="GO:0043022">
    <property type="term" value="F:ribosome binding"/>
    <property type="evidence" value="ECO:0007669"/>
    <property type="project" value="InterPro"/>
</dbReference>
<comment type="caution">
    <text evidence="8">The sequence shown here is derived from an EMBL/GenBank/DDBJ whole genome shotgun (WGS) entry which is preliminary data.</text>
</comment>
<comment type="subunit">
    <text evidence="5">Binds ribosomal protein uS19.</text>
</comment>
<dbReference type="Gene3D" id="2.40.30.60">
    <property type="entry name" value="RimM"/>
    <property type="match status" value="1"/>
</dbReference>
<evidence type="ECO:0000256" key="4">
    <source>
        <dbReference type="ARBA" id="ARBA00023186"/>
    </source>
</evidence>
<comment type="domain">
    <text evidence="5">The PRC barrel domain binds ribosomal protein uS19.</text>
</comment>
<dbReference type="NCBIfam" id="TIGR02273">
    <property type="entry name" value="16S_RimM"/>
    <property type="match status" value="1"/>
</dbReference>
<evidence type="ECO:0000259" key="6">
    <source>
        <dbReference type="Pfam" id="PF01782"/>
    </source>
</evidence>
<keyword evidence="1 5" id="KW-0963">Cytoplasm</keyword>
<dbReference type="SUPFAM" id="SSF50346">
    <property type="entry name" value="PRC-barrel domain"/>
    <property type="match status" value="1"/>
</dbReference>
<feature type="domain" description="Ribosome maturation factor RimM PRC barrel" evidence="7">
    <location>
        <begin position="93"/>
        <end position="157"/>
    </location>
</feature>
<dbReference type="PANTHER" id="PTHR33692:SF1">
    <property type="entry name" value="RIBOSOME MATURATION FACTOR RIMM"/>
    <property type="match status" value="1"/>
</dbReference>
<evidence type="ECO:0000256" key="2">
    <source>
        <dbReference type="ARBA" id="ARBA00022517"/>
    </source>
</evidence>
<accession>A0A401JH28</accession>
<dbReference type="GO" id="GO:0006364">
    <property type="term" value="P:rRNA processing"/>
    <property type="evidence" value="ECO:0007669"/>
    <property type="project" value="UniProtKB-UniRule"/>
</dbReference>
<gene>
    <name evidence="5" type="primary">rimM</name>
    <name evidence="8" type="ORF">SFMTTN_3133</name>
</gene>
<organism evidence="8 9">
    <name type="scientific">Sulfuriferula multivorans</name>
    <dbReference type="NCBI Taxonomy" id="1559896"/>
    <lineage>
        <taxon>Bacteria</taxon>
        <taxon>Pseudomonadati</taxon>
        <taxon>Pseudomonadota</taxon>
        <taxon>Betaproteobacteria</taxon>
        <taxon>Nitrosomonadales</taxon>
        <taxon>Sulfuricellaceae</taxon>
        <taxon>Sulfuriferula</taxon>
    </lineage>
</organism>
<feature type="domain" description="RimM N-terminal" evidence="6">
    <location>
        <begin position="1"/>
        <end position="81"/>
    </location>
</feature>
<dbReference type="PANTHER" id="PTHR33692">
    <property type="entry name" value="RIBOSOME MATURATION FACTOR RIMM"/>
    <property type="match status" value="1"/>
</dbReference>
<dbReference type="GO" id="GO:0005840">
    <property type="term" value="C:ribosome"/>
    <property type="evidence" value="ECO:0007669"/>
    <property type="project" value="InterPro"/>
</dbReference>
<dbReference type="Pfam" id="PF24986">
    <property type="entry name" value="PRC_RimM"/>
    <property type="match status" value="1"/>
</dbReference>
<keyword evidence="2 5" id="KW-0690">Ribosome biogenesis</keyword>
<dbReference type="GO" id="GO:0005737">
    <property type="term" value="C:cytoplasm"/>
    <property type="evidence" value="ECO:0007669"/>
    <property type="project" value="UniProtKB-SubCell"/>
</dbReference>
<comment type="similarity">
    <text evidence="5">Belongs to the RimM family.</text>
</comment>
<dbReference type="InterPro" id="IPR009000">
    <property type="entry name" value="Transl_B-barrel_sf"/>
</dbReference>
<name>A0A401JH28_9PROT</name>
<dbReference type="AlphaFoldDB" id="A0A401JH28"/>
<proteinExistence type="inferred from homology"/>
<reference evidence="8 9" key="1">
    <citation type="journal article" date="2019" name="Front. Microbiol.">
        <title>Genomes of Neutrophilic Sulfur-Oxidizing Chemolithoautotrophs Representing 9 Proteobacterial Species From 8 Genera.</title>
        <authorList>
            <person name="Watanabe T."/>
            <person name="Kojima H."/>
            <person name="Umezawa K."/>
            <person name="Hori C."/>
            <person name="Takasuka T.E."/>
            <person name="Kato Y."/>
            <person name="Fukui M."/>
        </authorList>
    </citation>
    <scope>NUCLEOTIDE SEQUENCE [LARGE SCALE GENOMIC DNA]</scope>
    <source>
        <strain evidence="8 9">TTN</strain>
    </source>
</reference>
<dbReference type="EMBL" id="BGOW01000038">
    <property type="protein sequence ID" value="GBL47299.1"/>
    <property type="molecule type" value="Genomic_DNA"/>
</dbReference>
<keyword evidence="9" id="KW-1185">Reference proteome</keyword>
<sequence>MGRIAAPYGIKGWVKIQTFSESVDTLADYPEWQIGRAGNWRAVRILNARLHTNTLVAELEGIVDRDAALALKGSEIAVPRETLPPAPENEYYWSDLIGLDVINTKGVAFGKVKELLESGAHDVLVVSGDRERLIPFVGQIVKKVDLAAETLEVDWEADY</sequence>
<evidence type="ECO:0000256" key="5">
    <source>
        <dbReference type="HAMAP-Rule" id="MF_00014"/>
    </source>
</evidence>
<keyword evidence="4 5" id="KW-0143">Chaperone</keyword>
<evidence type="ECO:0000313" key="9">
    <source>
        <dbReference type="Proteomes" id="UP000286806"/>
    </source>
</evidence>
<evidence type="ECO:0000259" key="7">
    <source>
        <dbReference type="Pfam" id="PF24986"/>
    </source>
</evidence>
<dbReference type="InterPro" id="IPR036976">
    <property type="entry name" value="RimM_N_sf"/>
</dbReference>
<dbReference type="InterPro" id="IPR011033">
    <property type="entry name" value="PRC_barrel-like_sf"/>
</dbReference>
<comment type="function">
    <text evidence="5">An accessory protein needed during the final step in the assembly of 30S ribosomal subunit, possibly for assembly of the head region. Essential for efficient processing of 16S rRNA. May be needed both before and after RbfA during the maturation of 16S rRNA. It has affinity for free ribosomal 30S subunits but not for 70S ribosomes.</text>
</comment>
<dbReference type="InterPro" id="IPR011961">
    <property type="entry name" value="RimM"/>
</dbReference>
<dbReference type="Pfam" id="PF01782">
    <property type="entry name" value="RimM"/>
    <property type="match status" value="1"/>
</dbReference>
<dbReference type="SUPFAM" id="SSF50447">
    <property type="entry name" value="Translation proteins"/>
    <property type="match status" value="1"/>
</dbReference>
<dbReference type="InterPro" id="IPR056792">
    <property type="entry name" value="PRC_RimM"/>
</dbReference>
<dbReference type="OrthoDB" id="9783509at2"/>
<keyword evidence="3 5" id="KW-0698">rRNA processing</keyword>
<dbReference type="HAMAP" id="MF_00014">
    <property type="entry name" value="Ribosome_mat_RimM"/>
    <property type="match status" value="1"/>
</dbReference>
<dbReference type="GO" id="GO:0042274">
    <property type="term" value="P:ribosomal small subunit biogenesis"/>
    <property type="evidence" value="ECO:0007669"/>
    <property type="project" value="UniProtKB-UniRule"/>
</dbReference>
<protein>
    <recommendedName>
        <fullName evidence="5">Ribosome maturation factor RimM</fullName>
    </recommendedName>
</protein>
<evidence type="ECO:0000256" key="1">
    <source>
        <dbReference type="ARBA" id="ARBA00022490"/>
    </source>
</evidence>
<evidence type="ECO:0000313" key="8">
    <source>
        <dbReference type="EMBL" id="GBL47299.1"/>
    </source>
</evidence>
<dbReference type="Gene3D" id="2.30.30.240">
    <property type="entry name" value="PRC-barrel domain"/>
    <property type="match status" value="1"/>
</dbReference>
<dbReference type="Proteomes" id="UP000286806">
    <property type="component" value="Unassembled WGS sequence"/>
</dbReference>
<evidence type="ECO:0000256" key="3">
    <source>
        <dbReference type="ARBA" id="ARBA00022552"/>
    </source>
</evidence>